<feature type="chain" id="PRO_5034920973" description="DUF6647 domain-containing protein" evidence="1">
    <location>
        <begin position="22"/>
        <end position="190"/>
    </location>
</feature>
<feature type="signal peptide" evidence="1">
    <location>
        <begin position="1"/>
        <end position="21"/>
    </location>
</feature>
<organism evidence="3 4">
    <name type="scientific">Thalassobaculum litoreum DSM 18839</name>
    <dbReference type="NCBI Taxonomy" id="1123362"/>
    <lineage>
        <taxon>Bacteria</taxon>
        <taxon>Pseudomonadati</taxon>
        <taxon>Pseudomonadota</taxon>
        <taxon>Alphaproteobacteria</taxon>
        <taxon>Rhodospirillales</taxon>
        <taxon>Thalassobaculaceae</taxon>
        <taxon>Thalassobaculum</taxon>
    </lineage>
</organism>
<dbReference type="Proteomes" id="UP000198615">
    <property type="component" value="Unassembled WGS sequence"/>
</dbReference>
<feature type="domain" description="DUF6647" evidence="2">
    <location>
        <begin position="50"/>
        <end position="190"/>
    </location>
</feature>
<protein>
    <recommendedName>
        <fullName evidence="2">DUF6647 domain-containing protein</fullName>
    </recommendedName>
</protein>
<sequence length="190" mass="21630">MRLRTILCAGMLALTATSAHALDRSPENQASDASRIDAMRVSGGEVDRSALAELQANLLRWIGDHSPYDVSELFDQLPAVAFCDHGATYIYKGKPMHFGDRLAGVYDNVDEQICLANPWDINNKRHQSVLLHELIHFVQFRSKGWFCPQKTEWEAYKLQEAWMRENGLEPNFNWAFILLESGCGVRDRHP</sequence>
<evidence type="ECO:0000259" key="2">
    <source>
        <dbReference type="Pfam" id="PF20352"/>
    </source>
</evidence>
<evidence type="ECO:0000313" key="3">
    <source>
        <dbReference type="EMBL" id="SDF82461.1"/>
    </source>
</evidence>
<dbReference type="AlphaFoldDB" id="A0A8G2BHY6"/>
<dbReference type="RefSeq" id="WP_093150576.1">
    <property type="nucleotide sequence ID" value="NZ_FNBW01000007.1"/>
</dbReference>
<reference evidence="3 4" key="1">
    <citation type="submission" date="2016-10" db="EMBL/GenBank/DDBJ databases">
        <authorList>
            <person name="Varghese N."/>
            <person name="Submissions S."/>
        </authorList>
    </citation>
    <scope>NUCLEOTIDE SEQUENCE [LARGE SCALE GENOMIC DNA]</scope>
    <source>
        <strain evidence="3 4">DSM 18839</strain>
    </source>
</reference>
<dbReference type="InterPro" id="IPR046589">
    <property type="entry name" value="DUF6647"/>
</dbReference>
<evidence type="ECO:0000256" key="1">
    <source>
        <dbReference type="SAM" id="SignalP"/>
    </source>
</evidence>
<keyword evidence="1" id="KW-0732">Signal</keyword>
<accession>A0A8G2BHY6</accession>
<name>A0A8G2BHY6_9PROT</name>
<gene>
    <name evidence="3" type="ORF">SAMN05660686_02420</name>
</gene>
<evidence type="ECO:0000313" key="4">
    <source>
        <dbReference type="Proteomes" id="UP000198615"/>
    </source>
</evidence>
<dbReference type="Pfam" id="PF20352">
    <property type="entry name" value="DUF6647"/>
    <property type="match status" value="1"/>
</dbReference>
<comment type="caution">
    <text evidence="3">The sequence shown here is derived from an EMBL/GenBank/DDBJ whole genome shotgun (WGS) entry which is preliminary data.</text>
</comment>
<proteinExistence type="predicted"/>
<keyword evidence="4" id="KW-1185">Reference proteome</keyword>
<dbReference type="OrthoDB" id="7851356at2"/>
<dbReference type="EMBL" id="FNBW01000007">
    <property type="protein sequence ID" value="SDF82461.1"/>
    <property type="molecule type" value="Genomic_DNA"/>
</dbReference>